<reference evidence="1 2" key="1">
    <citation type="submission" date="2013-06" db="EMBL/GenBank/DDBJ databases">
        <title>Whole genome shotgun sequence of Bacillus selenatarsenatis SF-1.</title>
        <authorList>
            <person name="Kuroda M."/>
            <person name="Sei K."/>
            <person name="Yamashita M."/>
            <person name="Ike M."/>
        </authorList>
    </citation>
    <scope>NUCLEOTIDE SEQUENCE [LARGE SCALE GENOMIC DNA]</scope>
    <source>
        <strain evidence="1 2">SF-1</strain>
    </source>
</reference>
<comment type="caution">
    <text evidence="1">The sequence shown here is derived from an EMBL/GenBank/DDBJ whole genome shotgun (WGS) entry which is preliminary data.</text>
</comment>
<gene>
    <name evidence="1" type="ORF">SAMD00020551_2184</name>
</gene>
<accession>A0A0A8X4R9</accession>
<name>A0A0A8X4R9_MESS1</name>
<evidence type="ECO:0000313" key="2">
    <source>
        <dbReference type="Proteomes" id="UP000031014"/>
    </source>
</evidence>
<sequence length="52" mass="5287">MYSRLPRNAETGDSADKEALFASAGGVEVSKFLGGDCPTPTSVGEPASEVAL</sequence>
<organism evidence="1 2">
    <name type="scientific">Mesobacillus selenatarsenatis (strain DSM 18680 / JCM 14380 / FERM P-15431 / SF-1)</name>
    <dbReference type="NCBI Taxonomy" id="1321606"/>
    <lineage>
        <taxon>Bacteria</taxon>
        <taxon>Bacillati</taxon>
        <taxon>Bacillota</taxon>
        <taxon>Bacilli</taxon>
        <taxon>Bacillales</taxon>
        <taxon>Bacillaceae</taxon>
        <taxon>Mesobacillus</taxon>
    </lineage>
</organism>
<evidence type="ECO:0000313" key="1">
    <source>
        <dbReference type="EMBL" id="GAM14037.1"/>
    </source>
</evidence>
<dbReference type="Proteomes" id="UP000031014">
    <property type="component" value="Unassembled WGS sequence"/>
</dbReference>
<dbReference type="AlphaFoldDB" id="A0A0A8X4R9"/>
<proteinExistence type="predicted"/>
<protein>
    <submittedName>
        <fullName evidence="1">Uncharacterized protein</fullName>
    </submittedName>
</protein>
<keyword evidence="2" id="KW-1185">Reference proteome</keyword>
<dbReference type="EMBL" id="BASE01000044">
    <property type="protein sequence ID" value="GAM14037.1"/>
    <property type="molecule type" value="Genomic_DNA"/>
</dbReference>